<feature type="domain" description="Glabrous enhancer-binding protein-like DBD" evidence="3">
    <location>
        <begin position="172"/>
        <end position="268"/>
    </location>
</feature>
<feature type="region of interest" description="Disordered" evidence="2">
    <location>
        <begin position="430"/>
        <end position="451"/>
    </location>
</feature>
<organism evidence="4 5">
    <name type="scientific">Oryza rufipogon</name>
    <name type="common">Brownbeard rice</name>
    <name type="synonym">Asian wild rice</name>
    <dbReference type="NCBI Taxonomy" id="4529"/>
    <lineage>
        <taxon>Eukaryota</taxon>
        <taxon>Viridiplantae</taxon>
        <taxon>Streptophyta</taxon>
        <taxon>Embryophyta</taxon>
        <taxon>Tracheophyta</taxon>
        <taxon>Spermatophyta</taxon>
        <taxon>Magnoliopsida</taxon>
        <taxon>Liliopsida</taxon>
        <taxon>Poales</taxon>
        <taxon>Poaceae</taxon>
        <taxon>BOP clade</taxon>
        <taxon>Oryzoideae</taxon>
        <taxon>Oryzeae</taxon>
        <taxon>Oryzinae</taxon>
        <taxon>Oryza</taxon>
    </lineage>
</organism>
<reference evidence="4" key="2">
    <citation type="submission" date="2015-06" db="UniProtKB">
        <authorList>
            <consortium name="EnsemblPlants"/>
        </authorList>
    </citation>
    <scope>IDENTIFICATION</scope>
</reference>
<proteinExistence type="inferred from homology"/>
<dbReference type="InterPro" id="IPR007592">
    <property type="entry name" value="GEBP"/>
</dbReference>
<dbReference type="Proteomes" id="UP000008022">
    <property type="component" value="Unassembled WGS sequence"/>
</dbReference>
<feature type="compositionally biased region" description="Low complexity" evidence="2">
    <location>
        <begin position="87"/>
        <end position="101"/>
    </location>
</feature>
<dbReference type="GO" id="GO:0006355">
    <property type="term" value="P:regulation of DNA-templated transcription"/>
    <property type="evidence" value="ECO:0007669"/>
    <property type="project" value="InterPro"/>
</dbReference>
<dbReference type="EnsemblPlants" id="ORUFI08G19740.1">
    <property type="protein sequence ID" value="ORUFI08G19740.1"/>
    <property type="gene ID" value="ORUFI08G19740"/>
</dbReference>
<dbReference type="eggNOG" id="ENOG502RQE9">
    <property type="taxonomic scope" value="Eukaryota"/>
</dbReference>
<comment type="similarity">
    <text evidence="1">Belongs to the GeBP family.</text>
</comment>
<evidence type="ECO:0000256" key="1">
    <source>
        <dbReference type="ARBA" id="ARBA00010820"/>
    </source>
</evidence>
<evidence type="ECO:0000259" key="3">
    <source>
        <dbReference type="Pfam" id="PF04504"/>
    </source>
</evidence>
<dbReference type="HOGENOM" id="CLU_626090_0_0_1"/>
<feature type="compositionally biased region" description="Low complexity" evidence="2">
    <location>
        <begin position="1"/>
        <end position="20"/>
    </location>
</feature>
<feature type="region of interest" description="Disordered" evidence="2">
    <location>
        <begin position="1"/>
        <end position="42"/>
    </location>
</feature>
<name>A0A0E0QK44_ORYRU</name>
<feature type="compositionally biased region" description="Basic and acidic residues" evidence="2">
    <location>
        <begin position="74"/>
        <end position="83"/>
    </location>
</feature>
<dbReference type="STRING" id="4529.A0A0E0QK44"/>
<feature type="compositionally biased region" description="Gly residues" evidence="2">
    <location>
        <begin position="270"/>
        <end position="288"/>
    </location>
</feature>
<protein>
    <recommendedName>
        <fullName evidence="3">Glabrous enhancer-binding protein-like DBD domain-containing protein</fullName>
    </recommendedName>
</protein>
<feature type="region of interest" description="Disordered" evidence="2">
    <location>
        <begin position="55"/>
        <end position="178"/>
    </location>
</feature>
<reference evidence="5" key="1">
    <citation type="submission" date="2013-06" db="EMBL/GenBank/DDBJ databases">
        <authorList>
            <person name="Zhao Q."/>
        </authorList>
    </citation>
    <scope>NUCLEOTIDE SEQUENCE</scope>
    <source>
        <strain evidence="5">cv. W1943</strain>
    </source>
</reference>
<dbReference type="PANTHER" id="PTHR31662:SF96">
    <property type="entry name" value="OS08G0467600 PROTEIN"/>
    <property type="match status" value="1"/>
</dbReference>
<feature type="compositionally biased region" description="Low complexity" evidence="2">
    <location>
        <begin position="132"/>
        <end position="150"/>
    </location>
</feature>
<evidence type="ECO:0000313" key="5">
    <source>
        <dbReference type="Proteomes" id="UP000008022"/>
    </source>
</evidence>
<feature type="compositionally biased region" description="Acidic residues" evidence="2">
    <location>
        <begin position="297"/>
        <end position="315"/>
    </location>
</feature>
<dbReference type="Gramene" id="ORUFI08G19740.1">
    <property type="protein sequence ID" value="ORUFI08G19740.1"/>
    <property type="gene ID" value="ORUFI08G19740"/>
</dbReference>
<dbReference type="PANTHER" id="PTHR31662">
    <property type="entry name" value="BNAANNG10740D PROTEIN-RELATED"/>
    <property type="match status" value="1"/>
</dbReference>
<feature type="region of interest" description="Disordered" evidence="2">
    <location>
        <begin position="268"/>
        <end position="322"/>
    </location>
</feature>
<dbReference type="AlphaFoldDB" id="A0A0E0QK44"/>
<keyword evidence="5" id="KW-1185">Reference proteome</keyword>
<evidence type="ECO:0000313" key="4">
    <source>
        <dbReference type="EnsemblPlants" id="ORUFI08G19740.1"/>
    </source>
</evidence>
<feature type="region of interest" description="Disordered" evidence="2">
    <location>
        <begin position="335"/>
        <end position="356"/>
    </location>
</feature>
<evidence type="ECO:0000256" key="2">
    <source>
        <dbReference type="SAM" id="MobiDB-lite"/>
    </source>
</evidence>
<feature type="compositionally biased region" description="Low complexity" evidence="2">
    <location>
        <begin position="55"/>
        <end position="67"/>
    </location>
</feature>
<accession>A0A0E0QK44</accession>
<dbReference type="Pfam" id="PF04504">
    <property type="entry name" value="GeBP-like_DBD"/>
    <property type="match status" value="1"/>
</dbReference>
<sequence length="513" mass="55279">MAPKRPAAASGSASEARGGAPPSPSRSRSKTPPHNAAVLSSTPASAAVDFVAASDSDAGADADARLASPRRSRERSPRLHSDSDNSAAATAEAAEAAAAAAFDDGDDEGNATPPPRSRRSSRVEATGVKPISSRPMDASRRPAAASSQSQRRSKRPRSSPTQHSPEQHKRPPRVWNPQDEVTILRALISYRAKNGALPGSSQDTGKLHNMIRGQLSVKASTTQLSDKVRRLKHKYNLILTRVTKSGRDPDLPTEHDREVYELSKKVWGTKSGGAGAGSGGGGGGGGGRVYENAEVVQSDEEQGSRDDSDEDMESGWDDRDHRNRRLKAIVVANGNGNAVTGGRSVHGNGSGKGDVADKGKDMYPYLWEAVEELSKEHPSGTAFRKAFGVLDGSRARAMEEKLNRFRLSEIRQQLRRMDLMKETIKMEASTVDEGDEQRDGLNLGSMPRALGPRRRINNFQATWSTQHHGPNYMPHLGNFVLERELISDPKSPEATPKLTGNLFCSPPSQTESH</sequence>
<dbReference type="OMA" id="SMKSSED"/>
<dbReference type="GO" id="GO:0005634">
    <property type="term" value="C:nucleus"/>
    <property type="evidence" value="ECO:0007669"/>
    <property type="project" value="TreeGrafter"/>
</dbReference>
<dbReference type="InterPro" id="IPR053932">
    <property type="entry name" value="GeBP-like_DBD"/>
</dbReference>
<feature type="region of interest" description="Disordered" evidence="2">
    <location>
        <begin position="490"/>
        <end position="513"/>
    </location>
</feature>